<reference evidence="4" key="1">
    <citation type="journal article" date="2011" name="PLoS Biol.">
        <title>Gene gain and loss during evolution of obligate parasitism in the white rust pathogen of Arabidopsis thaliana.</title>
        <authorList>
            <person name="Kemen E."/>
            <person name="Gardiner A."/>
            <person name="Schultz-Larsen T."/>
            <person name="Kemen A.C."/>
            <person name="Balmuth A.L."/>
            <person name="Robert-Seilaniantz A."/>
            <person name="Bailey K."/>
            <person name="Holub E."/>
            <person name="Studholme D.J."/>
            <person name="Maclean D."/>
            <person name="Jones J.D."/>
        </authorList>
    </citation>
    <scope>NUCLEOTIDE SEQUENCE</scope>
</reference>
<reference evidence="4" key="2">
    <citation type="submission" date="2011-02" db="EMBL/GenBank/DDBJ databases">
        <authorList>
            <person name="MacLean D."/>
        </authorList>
    </citation>
    <scope>NUCLEOTIDE SEQUENCE</scope>
</reference>
<feature type="region of interest" description="Disordered" evidence="1">
    <location>
        <begin position="100"/>
        <end position="156"/>
    </location>
</feature>
<gene>
    <name evidence="4" type="primary">AlNc14C1G48</name>
    <name evidence="4" type="ORF">ALNC14_000530</name>
</gene>
<keyword evidence="2" id="KW-0812">Transmembrane</keyword>
<feature type="signal peptide" evidence="3">
    <location>
        <begin position="1"/>
        <end position="23"/>
    </location>
</feature>
<organism evidence="4">
    <name type="scientific">Albugo laibachii Nc14</name>
    <dbReference type="NCBI Taxonomy" id="890382"/>
    <lineage>
        <taxon>Eukaryota</taxon>
        <taxon>Sar</taxon>
        <taxon>Stramenopiles</taxon>
        <taxon>Oomycota</taxon>
        <taxon>Peronosporomycetes</taxon>
        <taxon>Albuginales</taxon>
        <taxon>Albuginaceae</taxon>
        <taxon>Albugo</taxon>
    </lineage>
</organism>
<dbReference type="EMBL" id="FR824046">
    <property type="protein sequence ID" value="CCA13910.1"/>
    <property type="molecule type" value="Genomic_DNA"/>
</dbReference>
<feature type="chain" id="PRO_5003259535" evidence="3">
    <location>
        <begin position="24"/>
        <end position="247"/>
    </location>
</feature>
<keyword evidence="2" id="KW-1133">Transmembrane helix</keyword>
<keyword evidence="2" id="KW-0472">Membrane</keyword>
<protein>
    <submittedName>
        <fullName evidence="4">AlNc14C1G48 protein</fullName>
    </submittedName>
</protein>
<accession>F0VYP6</accession>
<feature type="compositionally biased region" description="Polar residues" evidence="1">
    <location>
        <begin position="127"/>
        <end position="137"/>
    </location>
</feature>
<evidence type="ECO:0000256" key="2">
    <source>
        <dbReference type="SAM" id="Phobius"/>
    </source>
</evidence>
<feature type="transmembrane region" description="Helical" evidence="2">
    <location>
        <begin position="185"/>
        <end position="209"/>
    </location>
</feature>
<sequence length="247" mass="26284">MRFRSSKWIVFISLKLLKTFTLSIDCKENERPVSVLNTTTVYCIDHTACSGTYGSSVIGSCPQPAECAIIPHSVNVMGCVLPRVPGITYIRPDGTIYTTDGSPPSIIPIPTLTGNENNRNGVEKQSIPLTQNGPNEGSNEDRSNKVVDTTEDTEKDSLLRKKVVMPESSSTSALNNSNTSNKKTGAASVSVVVICVLVVIGLSIAAVVAGVRLLRNKKNAAGAAEAEAEDQNFGFGCVTPKDEVVLL</sequence>
<evidence type="ECO:0000313" key="4">
    <source>
        <dbReference type="EMBL" id="CCA13910.1"/>
    </source>
</evidence>
<keyword evidence="3" id="KW-0732">Signal</keyword>
<evidence type="ECO:0000256" key="3">
    <source>
        <dbReference type="SAM" id="SignalP"/>
    </source>
</evidence>
<dbReference type="AlphaFoldDB" id="F0VYP6"/>
<name>F0VYP6_9STRA</name>
<proteinExistence type="predicted"/>
<evidence type="ECO:0000256" key="1">
    <source>
        <dbReference type="SAM" id="MobiDB-lite"/>
    </source>
</evidence>
<dbReference type="HOGENOM" id="CLU_1126190_0_0_1"/>